<dbReference type="InParanoid" id="A0A0V0QRJ7"/>
<sequence length="433" mass="51112">MITPNSKYMMREEQEYLQKNKELINSASASSLAYDKNRLKNVQFQEKFEKEILVSTNQIQRKNKVLYSQSQQNDINNNNKNNNSLHKSSSSALVLSSKNILQPDLQNFDKYKDVHSENYENLMKIGIIKQKEFKEPPNLKDKTEQVKRIQEIQSQMTNLTPLAKDGDYDVITDHKSMMREHRKEDFSSNKISNIILNYYPRIMGEQQIFFRIDLIDNIPPEYWSIQFMMGLLLKISDKKSTLFRQKHKQVITTNSESIKYNNCVLGYKDELNIIKNPDFYLYFEINGVKSDNTTEKLAWTVQPLFNARGEIIFGKFKLPFYTFTQKVTTQLHLKLRQTYKPQLYYWVAKEESQQFKENKLISKNQYHIGKLHQLIQEQQNKTSQVDVPRIMKYAENTTDYILGMPDTDVGDINNLRGQIARQKDRLAFKSEQI</sequence>
<evidence type="ECO:0000313" key="1">
    <source>
        <dbReference type="EMBL" id="KRX04817.1"/>
    </source>
</evidence>
<dbReference type="Proteomes" id="UP000054937">
    <property type="component" value="Unassembled WGS sequence"/>
</dbReference>
<name>A0A0V0QRJ7_PSEPJ</name>
<evidence type="ECO:0000313" key="2">
    <source>
        <dbReference type="Proteomes" id="UP000054937"/>
    </source>
</evidence>
<reference evidence="1 2" key="1">
    <citation type="journal article" date="2015" name="Sci. Rep.">
        <title>Genome of the facultative scuticociliatosis pathogen Pseudocohnilembus persalinus provides insight into its virulence through horizontal gene transfer.</title>
        <authorList>
            <person name="Xiong J."/>
            <person name="Wang G."/>
            <person name="Cheng J."/>
            <person name="Tian M."/>
            <person name="Pan X."/>
            <person name="Warren A."/>
            <person name="Jiang C."/>
            <person name="Yuan D."/>
            <person name="Miao W."/>
        </authorList>
    </citation>
    <scope>NUCLEOTIDE SEQUENCE [LARGE SCALE GENOMIC DNA]</scope>
    <source>
        <strain evidence="1">36N120E</strain>
    </source>
</reference>
<accession>A0A0V0QRJ7</accession>
<protein>
    <submittedName>
        <fullName evidence="1">Uncharacterized protein</fullName>
    </submittedName>
</protein>
<gene>
    <name evidence="1" type="ORF">PPERSA_06451</name>
</gene>
<dbReference type="EMBL" id="LDAU01000110">
    <property type="protein sequence ID" value="KRX04817.1"/>
    <property type="molecule type" value="Genomic_DNA"/>
</dbReference>
<dbReference type="AlphaFoldDB" id="A0A0V0QRJ7"/>
<keyword evidence="2" id="KW-1185">Reference proteome</keyword>
<proteinExistence type="predicted"/>
<organism evidence="1 2">
    <name type="scientific">Pseudocohnilembus persalinus</name>
    <name type="common">Ciliate</name>
    <dbReference type="NCBI Taxonomy" id="266149"/>
    <lineage>
        <taxon>Eukaryota</taxon>
        <taxon>Sar</taxon>
        <taxon>Alveolata</taxon>
        <taxon>Ciliophora</taxon>
        <taxon>Intramacronucleata</taxon>
        <taxon>Oligohymenophorea</taxon>
        <taxon>Scuticociliatia</taxon>
        <taxon>Philasterida</taxon>
        <taxon>Pseudocohnilembidae</taxon>
        <taxon>Pseudocohnilembus</taxon>
    </lineage>
</organism>
<comment type="caution">
    <text evidence="1">The sequence shown here is derived from an EMBL/GenBank/DDBJ whole genome shotgun (WGS) entry which is preliminary data.</text>
</comment>